<reference evidence="4 5" key="1">
    <citation type="submission" date="2020-08" db="EMBL/GenBank/DDBJ databases">
        <title>Genomic Encyclopedia of Type Strains, Phase IV (KMG-IV): sequencing the most valuable type-strain genomes for metagenomic binning, comparative biology and taxonomic classification.</title>
        <authorList>
            <person name="Goeker M."/>
        </authorList>
    </citation>
    <scope>NUCLEOTIDE SEQUENCE [LARGE SCALE GENOMIC DNA]</scope>
    <source>
        <strain evidence="4 5">DSM 44197</strain>
    </source>
</reference>
<dbReference type="SUPFAM" id="SSF51735">
    <property type="entry name" value="NAD(P)-binding Rossmann-fold domains"/>
    <property type="match status" value="1"/>
</dbReference>
<dbReference type="InterPro" id="IPR051450">
    <property type="entry name" value="Gfo/Idh/MocA_Oxidoreductases"/>
</dbReference>
<dbReference type="Proteomes" id="UP000572680">
    <property type="component" value="Unassembled WGS sequence"/>
</dbReference>
<dbReference type="InterPro" id="IPR036291">
    <property type="entry name" value="NAD(P)-bd_dom_sf"/>
</dbReference>
<dbReference type="Pfam" id="PF02894">
    <property type="entry name" value="GFO_IDH_MocA_C"/>
    <property type="match status" value="1"/>
</dbReference>
<name>A0A7W3LZJ0_ACTNM</name>
<dbReference type="Pfam" id="PF01408">
    <property type="entry name" value="GFO_IDH_MocA"/>
    <property type="match status" value="1"/>
</dbReference>
<organism evidence="4 5">
    <name type="scientific">Actinomadura namibiensis</name>
    <dbReference type="NCBI Taxonomy" id="182080"/>
    <lineage>
        <taxon>Bacteria</taxon>
        <taxon>Bacillati</taxon>
        <taxon>Actinomycetota</taxon>
        <taxon>Actinomycetes</taxon>
        <taxon>Streptosporangiales</taxon>
        <taxon>Thermomonosporaceae</taxon>
        <taxon>Actinomadura</taxon>
    </lineage>
</organism>
<dbReference type="Gene3D" id="3.40.50.720">
    <property type="entry name" value="NAD(P)-binding Rossmann-like Domain"/>
    <property type="match status" value="1"/>
</dbReference>
<evidence type="ECO:0000313" key="4">
    <source>
        <dbReference type="EMBL" id="MBA8957228.1"/>
    </source>
</evidence>
<comment type="similarity">
    <text evidence="1">Belongs to the Gfo/Idh/MocA family.</text>
</comment>
<dbReference type="GO" id="GO:0000166">
    <property type="term" value="F:nucleotide binding"/>
    <property type="evidence" value="ECO:0007669"/>
    <property type="project" value="InterPro"/>
</dbReference>
<dbReference type="AlphaFoldDB" id="A0A7W3LZJ0"/>
<dbReference type="PANTHER" id="PTHR43377:SF2">
    <property type="entry name" value="BINDING ROSSMANN FOLD OXIDOREDUCTASE, PUTATIVE (AFU_ORTHOLOGUE AFUA_4G00560)-RELATED"/>
    <property type="match status" value="1"/>
</dbReference>
<dbReference type="SUPFAM" id="SSF55347">
    <property type="entry name" value="Glyceraldehyde-3-phosphate dehydrogenase-like, C-terminal domain"/>
    <property type="match status" value="1"/>
</dbReference>
<evidence type="ECO:0000259" key="3">
    <source>
        <dbReference type="Pfam" id="PF02894"/>
    </source>
</evidence>
<dbReference type="EMBL" id="JACJIA010000021">
    <property type="protein sequence ID" value="MBA8957228.1"/>
    <property type="molecule type" value="Genomic_DNA"/>
</dbReference>
<evidence type="ECO:0000256" key="1">
    <source>
        <dbReference type="ARBA" id="ARBA00010928"/>
    </source>
</evidence>
<gene>
    <name evidence="4" type="ORF">HNR61_008921</name>
</gene>
<sequence length="423" mass="46285">MSDPQRVAIVGTGARAQMYTRALAERDHTRVVALSDVNPTRARLHNRILTDEHGRAPATFWHPDDVARMLDAERVDTLVVCTVDAQHARHILTGLEAGRRVVTEKPMVTTAGQARRVLDAADRTGGDLAVAFNYRFNPLHRAVRDLLAAGAIGRVLSVHFEWLLDVRHGADYFRRWHRDRASSGGLAVHKSGHHFDLVNWWLDAAPVTVYGAGRLAFYGERNGVRHGLRRDYARAHGSPEAAGDPFALHLDADPELRALYLDAEPDDGYVRDRNVFAGGISIEDDMALVVTYDTGATMTYHLTAYAPWEGYRVAFNGTGGRLELDVTESGWAEPGGAHAHLDAASHRLRVRPLWEPPRDVEVAVESGGHGGGDRRLLAALFDPDAPGRETLATPRDGVNALLTGLAANRSFTTGMPVPVADLL</sequence>
<proteinExistence type="inferred from homology"/>
<evidence type="ECO:0000313" key="5">
    <source>
        <dbReference type="Proteomes" id="UP000572680"/>
    </source>
</evidence>
<dbReference type="PANTHER" id="PTHR43377">
    <property type="entry name" value="BILIVERDIN REDUCTASE A"/>
    <property type="match status" value="1"/>
</dbReference>
<dbReference type="InterPro" id="IPR004104">
    <property type="entry name" value="Gfo/Idh/MocA-like_OxRdtase_C"/>
</dbReference>
<accession>A0A7W3LZJ0</accession>
<comment type="caution">
    <text evidence="4">The sequence shown here is derived from an EMBL/GenBank/DDBJ whole genome shotgun (WGS) entry which is preliminary data.</text>
</comment>
<protein>
    <submittedName>
        <fullName evidence="4">Putative dehydrogenase</fullName>
    </submittedName>
</protein>
<keyword evidence="5" id="KW-1185">Reference proteome</keyword>
<dbReference type="InterPro" id="IPR000683">
    <property type="entry name" value="Gfo/Idh/MocA-like_OxRdtase_N"/>
</dbReference>
<feature type="domain" description="Gfo/Idh/MocA-like oxidoreductase N-terminal" evidence="2">
    <location>
        <begin position="6"/>
        <end position="131"/>
    </location>
</feature>
<evidence type="ECO:0000259" key="2">
    <source>
        <dbReference type="Pfam" id="PF01408"/>
    </source>
</evidence>
<feature type="domain" description="Gfo/Idh/MocA-like oxidoreductase C-terminal" evidence="3">
    <location>
        <begin position="144"/>
        <end position="419"/>
    </location>
</feature>
<dbReference type="Gene3D" id="3.30.360.10">
    <property type="entry name" value="Dihydrodipicolinate Reductase, domain 2"/>
    <property type="match status" value="1"/>
</dbReference>
<dbReference type="RefSeq" id="WP_312898385.1">
    <property type="nucleotide sequence ID" value="NZ_JACJIA010000021.1"/>
</dbReference>